<sequence>MHLSSLLLGTTGALAVAAGRTPWAGVNLFGLANDVSIMGSAYTSFVSTDCKPTYKSYPYLDDVSHYKEWRDKGFNLFRIAIAWQHAQEDLFGALNETNIAHVEELVEAVHRDGNTAIINIHNYARWYCAIIDQPERSFMNPKLHVTNEHFTDLWTKLAQRFKKYPNVIFQLMNEPHDLDMAKWAVTNQQAILAIRNVTQDHAVLVSGTQFARLSDWVDFSAPWIGPGLIQDPANKTMYDFHQYFDGIAGAYGMCETWRSYVRKFEEVTQILRKADLHGMLTEFGGGPFPQCRELITYMLSFLARNSDVWQGWTAWGSFNPGALYLSTEPNSTFYAVTSVLEEFAPKRNTSLGKR</sequence>
<evidence type="ECO:0000256" key="3">
    <source>
        <dbReference type="ARBA" id="ARBA00012601"/>
    </source>
</evidence>
<dbReference type="InterPro" id="IPR017853">
    <property type="entry name" value="GH"/>
</dbReference>
<dbReference type="PANTHER" id="PTHR34142">
    <property type="entry name" value="ENDO-BETA-1,4-GLUCANASE A"/>
    <property type="match status" value="1"/>
</dbReference>
<evidence type="ECO:0000256" key="1">
    <source>
        <dbReference type="ARBA" id="ARBA00000966"/>
    </source>
</evidence>
<evidence type="ECO:0000256" key="6">
    <source>
        <dbReference type="RuleBase" id="RU361153"/>
    </source>
</evidence>
<feature type="chain" id="PRO_5042471712" description="cellulase" evidence="7">
    <location>
        <begin position="20"/>
        <end position="354"/>
    </location>
</feature>
<dbReference type="EC" id="3.2.1.4" evidence="3"/>
<evidence type="ECO:0000256" key="2">
    <source>
        <dbReference type="ARBA" id="ARBA00005641"/>
    </source>
</evidence>
<evidence type="ECO:0000313" key="9">
    <source>
        <dbReference type="EMBL" id="KAK2616241.1"/>
    </source>
</evidence>
<dbReference type="InterPro" id="IPR001547">
    <property type="entry name" value="Glyco_hydro_5"/>
</dbReference>
<dbReference type="Pfam" id="PF00150">
    <property type="entry name" value="Cellulase"/>
    <property type="match status" value="1"/>
</dbReference>
<keyword evidence="7" id="KW-0732">Signal</keyword>
<dbReference type="EMBL" id="JASWJB010000008">
    <property type="protein sequence ID" value="KAK2616241.1"/>
    <property type="molecule type" value="Genomic_DNA"/>
</dbReference>
<accession>A0AAJ0D0I7</accession>
<evidence type="ECO:0000313" key="10">
    <source>
        <dbReference type="Proteomes" id="UP001251528"/>
    </source>
</evidence>
<organism evidence="9 10">
    <name type="scientific">Conoideocrella luteorostrata</name>
    <dbReference type="NCBI Taxonomy" id="1105319"/>
    <lineage>
        <taxon>Eukaryota</taxon>
        <taxon>Fungi</taxon>
        <taxon>Dikarya</taxon>
        <taxon>Ascomycota</taxon>
        <taxon>Pezizomycotina</taxon>
        <taxon>Sordariomycetes</taxon>
        <taxon>Hypocreomycetidae</taxon>
        <taxon>Hypocreales</taxon>
        <taxon>Clavicipitaceae</taxon>
        <taxon>Conoideocrella</taxon>
    </lineage>
</organism>
<keyword evidence="10" id="KW-1185">Reference proteome</keyword>
<reference evidence="9" key="1">
    <citation type="submission" date="2023-06" db="EMBL/GenBank/DDBJ databases">
        <title>Conoideocrella luteorostrata (Hypocreales: Clavicipitaceae), a potential biocontrol fungus for elongate hemlock scale in United States Christmas tree production areas.</title>
        <authorList>
            <person name="Barrett H."/>
            <person name="Lovett B."/>
            <person name="Macias A.M."/>
            <person name="Stajich J.E."/>
            <person name="Kasson M.T."/>
        </authorList>
    </citation>
    <scope>NUCLEOTIDE SEQUENCE</scope>
    <source>
        <strain evidence="9">ARSEF 14590</strain>
    </source>
</reference>
<dbReference type="InterPro" id="IPR018087">
    <property type="entry name" value="Glyco_hydro_5_CS"/>
</dbReference>
<dbReference type="Gene3D" id="3.20.20.80">
    <property type="entry name" value="Glycosidases"/>
    <property type="match status" value="1"/>
</dbReference>
<gene>
    <name evidence="9" type="ORF">QQS21_000876</name>
</gene>
<evidence type="ECO:0000256" key="7">
    <source>
        <dbReference type="SAM" id="SignalP"/>
    </source>
</evidence>
<dbReference type="PANTHER" id="PTHR34142:SF1">
    <property type="entry name" value="GLYCOSIDE HYDROLASE FAMILY 5 DOMAIN-CONTAINING PROTEIN"/>
    <property type="match status" value="1"/>
</dbReference>
<keyword evidence="5 6" id="KW-0326">Glycosidase</keyword>
<feature type="signal peptide" evidence="7">
    <location>
        <begin position="1"/>
        <end position="19"/>
    </location>
</feature>
<evidence type="ECO:0000256" key="5">
    <source>
        <dbReference type="ARBA" id="ARBA00023295"/>
    </source>
</evidence>
<keyword evidence="4 6" id="KW-0378">Hydrolase</keyword>
<dbReference type="PROSITE" id="PS00659">
    <property type="entry name" value="GLYCOSYL_HYDROL_F5"/>
    <property type="match status" value="1"/>
</dbReference>
<evidence type="ECO:0000256" key="4">
    <source>
        <dbReference type="ARBA" id="ARBA00022801"/>
    </source>
</evidence>
<comment type="similarity">
    <text evidence="2 6">Belongs to the glycosyl hydrolase 5 (cellulase A) family.</text>
</comment>
<feature type="domain" description="Glycoside hydrolase family 5" evidence="8">
    <location>
        <begin position="63"/>
        <end position="316"/>
    </location>
</feature>
<protein>
    <recommendedName>
        <fullName evidence="3">cellulase</fullName>
        <ecNumber evidence="3">3.2.1.4</ecNumber>
    </recommendedName>
</protein>
<comment type="caution">
    <text evidence="9">The sequence shown here is derived from an EMBL/GenBank/DDBJ whole genome shotgun (WGS) entry which is preliminary data.</text>
</comment>
<dbReference type="Proteomes" id="UP001251528">
    <property type="component" value="Unassembled WGS sequence"/>
</dbReference>
<dbReference type="GO" id="GO:0008810">
    <property type="term" value="F:cellulase activity"/>
    <property type="evidence" value="ECO:0007669"/>
    <property type="project" value="UniProtKB-EC"/>
</dbReference>
<dbReference type="AlphaFoldDB" id="A0AAJ0D0I7"/>
<proteinExistence type="inferred from homology"/>
<dbReference type="SUPFAM" id="SSF51445">
    <property type="entry name" value="(Trans)glycosidases"/>
    <property type="match status" value="1"/>
</dbReference>
<dbReference type="GO" id="GO:0009251">
    <property type="term" value="P:glucan catabolic process"/>
    <property type="evidence" value="ECO:0007669"/>
    <property type="project" value="TreeGrafter"/>
</dbReference>
<comment type="catalytic activity">
    <reaction evidence="1">
        <text>Endohydrolysis of (1-&gt;4)-beta-D-glucosidic linkages in cellulose, lichenin and cereal beta-D-glucans.</text>
        <dbReference type="EC" id="3.2.1.4"/>
    </reaction>
</comment>
<name>A0AAJ0D0I7_9HYPO</name>
<evidence type="ECO:0000259" key="8">
    <source>
        <dbReference type="Pfam" id="PF00150"/>
    </source>
</evidence>